<organism evidence="2 3">
    <name type="scientific">Triparma retinervis</name>
    <dbReference type="NCBI Taxonomy" id="2557542"/>
    <lineage>
        <taxon>Eukaryota</taxon>
        <taxon>Sar</taxon>
        <taxon>Stramenopiles</taxon>
        <taxon>Ochrophyta</taxon>
        <taxon>Bolidophyceae</taxon>
        <taxon>Parmales</taxon>
        <taxon>Triparmaceae</taxon>
        <taxon>Triparma</taxon>
    </lineage>
</organism>
<dbReference type="AlphaFoldDB" id="A0A9W6ZWY9"/>
<evidence type="ECO:0000313" key="3">
    <source>
        <dbReference type="Proteomes" id="UP001165082"/>
    </source>
</evidence>
<proteinExistence type="predicted"/>
<dbReference type="OrthoDB" id="10552488at2759"/>
<accession>A0A9W6ZWY9</accession>
<evidence type="ECO:0000313" key="2">
    <source>
        <dbReference type="EMBL" id="GMH58628.1"/>
    </source>
</evidence>
<dbReference type="EMBL" id="BRXZ01000964">
    <property type="protein sequence ID" value="GMH58628.1"/>
    <property type="molecule type" value="Genomic_DNA"/>
</dbReference>
<comment type="caution">
    <text evidence="2">The sequence shown here is derived from an EMBL/GenBank/DDBJ whole genome shotgun (WGS) entry which is preliminary data.</text>
</comment>
<feature type="compositionally biased region" description="Basic residues" evidence="1">
    <location>
        <begin position="56"/>
        <end position="66"/>
    </location>
</feature>
<feature type="compositionally biased region" description="Basic and acidic residues" evidence="1">
    <location>
        <begin position="12"/>
        <end position="24"/>
    </location>
</feature>
<protein>
    <submittedName>
        <fullName evidence="2">Uncharacterized protein</fullName>
    </submittedName>
</protein>
<reference evidence="2" key="1">
    <citation type="submission" date="2022-07" db="EMBL/GenBank/DDBJ databases">
        <title>Genome analysis of Parmales, a sister group of diatoms, reveals the evolutionary specialization of diatoms from phago-mixotrophs to photoautotrophs.</title>
        <authorList>
            <person name="Ban H."/>
            <person name="Sato S."/>
            <person name="Yoshikawa S."/>
            <person name="Kazumasa Y."/>
            <person name="Nakamura Y."/>
            <person name="Ichinomiya M."/>
            <person name="Saitoh K."/>
            <person name="Sato N."/>
            <person name="Blanc-Mathieu R."/>
            <person name="Endo H."/>
            <person name="Kuwata A."/>
            <person name="Ogata H."/>
        </authorList>
    </citation>
    <scope>NUCLEOTIDE SEQUENCE</scope>
</reference>
<gene>
    <name evidence="2" type="ORF">TrRE_jg7797</name>
</gene>
<name>A0A9W6ZWY9_9STRA</name>
<dbReference type="Proteomes" id="UP001165082">
    <property type="component" value="Unassembled WGS sequence"/>
</dbReference>
<sequence length="234" mass="25441">MSQTISVYSEVVGDRGEGEVRESRAYQATDAFPAAPLSAPSCPGRASKRTAMENKSKKKKKKKKKKDGLVNLADSPPLVKNPSEDPDYVPGLGLTSPQNEFHLLMRTPSWAKICCLTSRNSVLPGPSESDSSYINRLRTSLPSGSCLVRDVIESTCFHGPPHKGCVDDRFVASMVVCVMDLRVNSHNCTVATMVDESSNVLGGKGRGVEGWLDGRWIREQRLHAGDNPAKTPLT</sequence>
<keyword evidence="3" id="KW-1185">Reference proteome</keyword>
<evidence type="ECO:0000256" key="1">
    <source>
        <dbReference type="SAM" id="MobiDB-lite"/>
    </source>
</evidence>
<feature type="region of interest" description="Disordered" evidence="1">
    <location>
        <begin position="1"/>
        <end position="85"/>
    </location>
</feature>